<organism evidence="3 4">
    <name type="scientific">Trichoderma asperellum (strain ATCC 204424 / CBS 433.97 / NBRC 101777)</name>
    <dbReference type="NCBI Taxonomy" id="1042311"/>
    <lineage>
        <taxon>Eukaryota</taxon>
        <taxon>Fungi</taxon>
        <taxon>Dikarya</taxon>
        <taxon>Ascomycota</taxon>
        <taxon>Pezizomycotina</taxon>
        <taxon>Sordariomycetes</taxon>
        <taxon>Hypocreomycetidae</taxon>
        <taxon>Hypocreales</taxon>
        <taxon>Hypocreaceae</taxon>
        <taxon>Trichoderma</taxon>
    </lineage>
</organism>
<gene>
    <name evidence="3" type="ORF">M441DRAFT_348506</name>
</gene>
<dbReference type="OrthoDB" id="5344325at2759"/>
<dbReference type="Gene3D" id="4.10.240.10">
    <property type="entry name" value="Zn(2)-C6 fungal-type DNA-binding domain"/>
    <property type="match status" value="1"/>
</dbReference>
<evidence type="ECO:0000313" key="3">
    <source>
        <dbReference type="EMBL" id="PTB44418.1"/>
    </source>
</evidence>
<evidence type="ECO:0000259" key="2">
    <source>
        <dbReference type="PROSITE" id="PS50048"/>
    </source>
</evidence>
<sequence>MPDAVTETTPCIQAQNALMAGDFQNETQAFIRSACSECKRRKQKCLRYWPCHHCGTRRVGNQCIFRTVLDVQSIDERKAQIDDFVSRMKGKCCFSHPLSEEEVGGNSESTGKDLEQFGYASTLDSELKTALQALPSRQCLGNGWVA</sequence>
<protein>
    <recommendedName>
        <fullName evidence="2">Zn(2)-C6 fungal-type domain-containing protein</fullName>
    </recommendedName>
</protein>
<name>A0A2T3ZHY6_TRIA4</name>
<dbReference type="GO" id="GO:0008270">
    <property type="term" value="F:zinc ion binding"/>
    <property type="evidence" value="ECO:0007669"/>
    <property type="project" value="InterPro"/>
</dbReference>
<dbReference type="GO" id="GO:0000981">
    <property type="term" value="F:DNA-binding transcription factor activity, RNA polymerase II-specific"/>
    <property type="evidence" value="ECO:0007669"/>
    <property type="project" value="InterPro"/>
</dbReference>
<keyword evidence="1" id="KW-0539">Nucleus</keyword>
<feature type="domain" description="Zn(2)-C6 fungal-type" evidence="2">
    <location>
        <begin position="34"/>
        <end position="65"/>
    </location>
</feature>
<reference evidence="3 4" key="1">
    <citation type="submission" date="2016-07" db="EMBL/GenBank/DDBJ databases">
        <title>Multiple horizontal gene transfer events from other fungi enriched the ability of initially mycotrophic Trichoderma (Ascomycota) to feed on dead plant biomass.</title>
        <authorList>
            <consortium name="DOE Joint Genome Institute"/>
            <person name="Aerts A."/>
            <person name="Atanasova L."/>
            <person name="Chenthamara K."/>
            <person name="Zhang J."/>
            <person name="Grujic M."/>
            <person name="Henrissat B."/>
            <person name="Kuo A."/>
            <person name="Salamov A."/>
            <person name="Lipzen A."/>
            <person name="Labutti K."/>
            <person name="Barry K."/>
            <person name="Miao Y."/>
            <person name="Rahimi M.J."/>
            <person name="Shen Q."/>
            <person name="Grigoriev I.V."/>
            <person name="Kubicek C.P."/>
            <person name="Druzhinina I.S."/>
        </authorList>
    </citation>
    <scope>NUCLEOTIDE SEQUENCE [LARGE SCALE GENOMIC DNA]</scope>
    <source>
        <strain evidence="3 4">CBS 433.97</strain>
    </source>
</reference>
<dbReference type="STRING" id="1042311.A0A2T3ZHY6"/>
<evidence type="ECO:0000313" key="4">
    <source>
        <dbReference type="Proteomes" id="UP000240493"/>
    </source>
</evidence>
<dbReference type="InterPro" id="IPR036864">
    <property type="entry name" value="Zn2-C6_fun-type_DNA-bd_sf"/>
</dbReference>
<dbReference type="PROSITE" id="PS00463">
    <property type="entry name" value="ZN2_CY6_FUNGAL_1"/>
    <property type="match status" value="1"/>
</dbReference>
<accession>A0A2T3ZHY6</accession>
<keyword evidence="4" id="KW-1185">Reference proteome</keyword>
<dbReference type="SUPFAM" id="SSF57701">
    <property type="entry name" value="Zn2/Cys6 DNA-binding domain"/>
    <property type="match status" value="1"/>
</dbReference>
<dbReference type="AlphaFoldDB" id="A0A2T3ZHY6"/>
<dbReference type="EMBL" id="KZ679258">
    <property type="protein sequence ID" value="PTB44418.1"/>
    <property type="molecule type" value="Genomic_DNA"/>
</dbReference>
<evidence type="ECO:0000256" key="1">
    <source>
        <dbReference type="ARBA" id="ARBA00023242"/>
    </source>
</evidence>
<dbReference type="Proteomes" id="UP000240493">
    <property type="component" value="Unassembled WGS sequence"/>
</dbReference>
<proteinExistence type="predicted"/>
<dbReference type="InterPro" id="IPR001138">
    <property type="entry name" value="Zn2Cys6_DnaBD"/>
</dbReference>
<dbReference type="PROSITE" id="PS50048">
    <property type="entry name" value="ZN2_CY6_FUNGAL_2"/>
    <property type="match status" value="1"/>
</dbReference>